<evidence type="ECO:0000313" key="3">
    <source>
        <dbReference type="Proteomes" id="UP000603227"/>
    </source>
</evidence>
<protein>
    <submittedName>
        <fullName evidence="2">Uncharacterized protein</fullName>
    </submittedName>
</protein>
<reference evidence="2" key="2">
    <citation type="submission" date="2020-09" db="EMBL/GenBank/DDBJ databases">
        <authorList>
            <person name="Sun Q."/>
            <person name="Zhou Y."/>
        </authorList>
    </citation>
    <scope>NUCLEOTIDE SEQUENCE</scope>
    <source>
        <strain evidence="2">CGMCC 4.7403</strain>
    </source>
</reference>
<name>A0A918ZQA0_9ACTN</name>
<reference evidence="2" key="1">
    <citation type="journal article" date="2014" name="Int. J. Syst. Evol. Microbiol.">
        <title>Complete genome sequence of Corynebacterium casei LMG S-19264T (=DSM 44701T), isolated from a smear-ripened cheese.</title>
        <authorList>
            <consortium name="US DOE Joint Genome Institute (JGI-PGF)"/>
            <person name="Walter F."/>
            <person name="Albersmeier A."/>
            <person name="Kalinowski J."/>
            <person name="Ruckert C."/>
        </authorList>
    </citation>
    <scope>NUCLEOTIDE SEQUENCE</scope>
    <source>
        <strain evidence="2">CGMCC 4.7403</strain>
    </source>
</reference>
<keyword evidence="3" id="KW-1185">Reference proteome</keyword>
<evidence type="ECO:0000256" key="1">
    <source>
        <dbReference type="SAM" id="MobiDB-lite"/>
    </source>
</evidence>
<proteinExistence type="predicted"/>
<dbReference type="AlphaFoldDB" id="A0A918ZQA0"/>
<evidence type="ECO:0000313" key="2">
    <source>
        <dbReference type="EMBL" id="GHE63152.1"/>
    </source>
</evidence>
<feature type="region of interest" description="Disordered" evidence="1">
    <location>
        <begin position="57"/>
        <end position="83"/>
    </location>
</feature>
<gene>
    <name evidence="2" type="ORF">GCM10017771_86510</name>
</gene>
<comment type="caution">
    <text evidence="2">The sequence shown here is derived from an EMBL/GenBank/DDBJ whole genome shotgun (WGS) entry which is preliminary data.</text>
</comment>
<dbReference type="EMBL" id="BNAT01000056">
    <property type="protein sequence ID" value="GHE63152.1"/>
    <property type="molecule type" value="Genomic_DNA"/>
</dbReference>
<dbReference type="Proteomes" id="UP000603227">
    <property type="component" value="Unassembled WGS sequence"/>
</dbReference>
<organism evidence="2 3">
    <name type="scientific">Streptomyces capitiformicae</name>
    <dbReference type="NCBI Taxonomy" id="2014920"/>
    <lineage>
        <taxon>Bacteria</taxon>
        <taxon>Bacillati</taxon>
        <taxon>Actinomycetota</taxon>
        <taxon>Actinomycetes</taxon>
        <taxon>Kitasatosporales</taxon>
        <taxon>Streptomycetaceae</taxon>
        <taxon>Streptomyces</taxon>
    </lineage>
</organism>
<accession>A0A918ZQA0</accession>
<sequence>MEVKLQGAVVVHLGSGEGGPWDGVGAQGVDDDQCGLVQDDLAGGDSAQDCCQGQVDGDSLPAHSEAVHRGDLPDGRPHSDAENCYVVLHR</sequence>
<feature type="compositionally biased region" description="Basic and acidic residues" evidence="1">
    <location>
        <begin position="65"/>
        <end position="81"/>
    </location>
</feature>